<accession>A0A9X3DUK8</accession>
<keyword evidence="1" id="KW-0732">Signal</keyword>
<comment type="caution">
    <text evidence="2">The sequence shown here is derived from an EMBL/GenBank/DDBJ whole genome shotgun (WGS) entry which is preliminary data.</text>
</comment>
<dbReference type="Proteomes" id="UP001146019">
    <property type="component" value="Unassembled WGS sequence"/>
</dbReference>
<gene>
    <name evidence="2" type="ORF">OSH00_10200</name>
</gene>
<evidence type="ECO:0000313" key="3">
    <source>
        <dbReference type="Proteomes" id="UP001146019"/>
    </source>
</evidence>
<name>A0A9X3DUK8_9GAMM</name>
<proteinExistence type="predicted"/>
<organism evidence="2 3">
    <name type="scientific">Acinetobacter nematophilus</name>
    <dbReference type="NCBI Taxonomy" id="2994642"/>
    <lineage>
        <taxon>Bacteria</taxon>
        <taxon>Pseudomonadati</taxon>
        <taxon>Pseudomonadota</taxon>
        <taxon>Gammaproteobacteria</taxon>
        <taxon>Moraxellales</taxon>
        <taxon>Moraxellaceae</taxon>
        <taxon>Acinetobacter</taxon>
    </lineage>
</organism>
<dbReference type="EMBL" id="JAPKMY010000004">
    <property type="protein sequence ID" value="MCX5468117.1"/>
    <property type="molecule type" value="Genomic_DNA"/>
</dbReference>
<protein>
    <submittedName>
        <fullName evidence="2">Uncharacterized protein</fullName>
    </submittedName>
</protein>
<dbReference type="AlphaFoldDB" id="A0A9X3DUK8"/>
<sequence length="110" mass="12152">MKNIKIISCGLISLFLTTAVMAKTEQITLKKDLGFGEEAVIFPTTKGEVILNRYALTATVAKQIKSYKKGQCLEIQSQYGFFKDTGDGQYIQSIRPCKSTTGLAIPKVNR</sequence>
<evidence type="ECO:0000256" key="1">
    <source>
        <dbReference type="SAM" id="SignalP"/>
    </source>
</evidence>
<reference evidence="2" key="1">
    <citation type="submission" date="2022-11" db="EMBL/GenBank/DDBJ databases">
        <title>Biodiversity and phylogenetic relationships of bacteria.</title>
        <authorList>
            <person name="Machado R.A.R."/>
            <person name="Bhat A."/>
            <person name="Loulou A."/>
            <person name="Kallel S."/>
        </authorList>
    </citation>
    <scope>NUCLEOTIDE SEQUENCE</scope>
    <source>
        <strain evidence="2">A-IN1</strain>
    </source>
</reference>
<keyword evidence="3" id="KW-1185">Reference proteome</keyword>
<feature type="chain" id="PRO_5040900633" evidence="1">
    <location>
        <begin position="23"/>
        <end position="110"/>
    </location>
</feature>
<feature type="signal peptide" evidence="1">
    <location>
        <begin position="1"/>
        <end position="22"/>
    </location>
</feature>
<evidence type="ECO:0000313" key="2">
    <source>
        <dbReference type="EMBL" id="MCX5468117.1"/>
    </source>
</evidence>
<dbReference type="RefSeq" id="WP_266130341.1">
    <property type="nucleotide sequence ID" value="NZ_JAPKMY010000004.1"/>
</dbReference>